<reference evidence="2" key="1">
    <citation type="submission" date="2023-01" db="EMBL/GenBank/DDBJ databases">
        <title>Sequencing of the bacterial strains from artisanal fermented milk Matsoni.</title>
        <authorList>
            <person name="Rozman V."/>
            <person name="Accetto T."/>
            <person name="Bogovic Matijasic B."/>
        </authorList>
    </citation>
    <scope>NUCLEOTIDE SEQUENCE</scope>
    <source>
        <strain evidence="2">Lbl333</strain>
    </source>
</reference>
<dbReference type="GO" id="GO:0005524">
    <property type="term" value="F:ATP binding"/>
    <property type="evidence" value="ECO:0007669"/>
    <property type="project" value="UniProtKB-KW"/>
</dbReference>
<dbReference type="InterPro" id="IPR007421">
    <property type="entry name" value="Schlafen_AlbA_2_dom"/>
</dbReference>
<accession>A0AAW5YX58</accession>
<feature type="domain" description="Schlafen AlbA-2" evidence="1">
    <location>
        <begin position="16"/>
        <end position="149"/>
    </location>
</feature>
<dbReference type="Pfam" id="PF04326">
    <property type="entry name" value="SLFN_AlbA_2"/>
    <property type="match status" value="1"/>
</dbReference>
<evidence type="ECO:0000313" key="2">
    <source>
        <dbReference type="EMBL" id="MDA3768753.1"/>
    </source>
</evidence>
<dbReference type="Gene3D" id="3.30.950.30">
    <property type="entry name" value="Schlafen, AAA domain"/>
    <property type="match status" value="1"/>
</dbReference>
<dbReference type="RefSeq" id="WP_271025079.1">
    <property type="nucleotide sequence ID" value="NZ_JAQIEY010000068.1"/>
</dbReference>
<keyword evidence="2" id="KW-0547">Nucleotide-binding</keyword>
<comment type="caution">
    <text evidence="2">The sequence shown here is derived from an EMBL/GenBank/DDBJ whole genome shotgun (WGS) entry which is preliminary data.</text>
</comment>
<proteinExistence type="predicted"/>
<dbReference type="EMBL" id="JAQIEY010000068">
    <property type="protein sequence ID" value="MDA3768753.1"/>
    <property type="molecule type" value="Genomic_DNA"/>
</dbReference>
<organism evidence="2 3">
    <name type="scientific">Lactobacillus delbrueckii</name>
    <dbReference type="NCBI Taxonomy" id="1584"/>
    <lineage>
        <taxon>Bacteria</taxon>
        <taxon>Bacillati</taxon>
        <taxon>Bacillota</taxon>
        <taxon>Bacilli</taxon>
        <taxon>Lactobacillales</taxon>
        <taxon>Lactobacillaceae</taxon>
        <taxon>Lactobacillus</taxon>
    </lineage>
</organism>
<name>A0AAW5YX58_9LACO</name>
<evidence type="ECO:0000313" key="3">
    <source>
        <dbReference type="Proteomes" id="UP001210502"/>
    </source>
</evidence>
<evidence type="ECO:0000259" key="1">
    <source>
        <dbReference type="Pfam" id="PF04326"/>
    </source>
</evidence>
<keyword evidence="2" id="KW-0067">ATP-binding</keyword>
<sequence>MEEEELLGIIAQMPRETDHWDFKREWYKKDDKGSMLADIINFVNTAHHDDCYIIIGVDEDGQKIVGVEDNEYTLNRQQLQDYLRKIPFAQNWYPETDVERFTIKDHKVDVVTIFNSDNTPIFLTKEVKRKGTPLKPGVIYARSSDSNSPSDRSVSDKQMERLWKKRFRLDVSVYDRYKYLLKHPNEWTKIISNDGRENYIYTKDPNFVIKSGELREDKNLHYESFVMSELNIQINWFQIELYYGQTVIYNNFDVLLDDGSYEIVVPMLGYIYLGREHEPRSYTYYLEDDFSYLLTQFINSFNDKPHWRVNWENVEEDVVIFQNESEQKYYEELFKERYVDENRDKLSPSKSELEVVKSKIKASGWRKIDGGLDILASQLMKEHKVVQAIKKLQEEIPYDSRR</sequence>
<dbReference type="InterPro" id="IPR038461">
    <property type="entry name" value="Schlafen_AlbA_2_dom_sf"/>
</dbReference>
<dbReference type="Proteomes" id="UP001210502">
    <property type="component" value="Unassembled WGS sequence"/>
</dbReference>
<protein>
    <submittedName>
        <fullName evidence="2">ATP-binding protein</fullName>
    </submittedName>
</protein>
<dbReference type="AlphaFoldDB" id="A0AAW5YX58"/>
<gene>
    <name evidence="2" type="ORF">PF586_10215</name>
</gene>